<feature type="region of interest" description="Disordered" evidence="1">
    <location>
        <begin position="1"/>
        <end position="26"/>
    </location>
</feature>
<accession>A0A843XYZ3</accession>
<evidence type="ECO:0000313" key="3">
    <source>
        <dbReference type="Proteomes" id="UP000652761"/>
    </source>
</evidence>
<gene>
    <name evidence="2" type="ORF">Taro_056966</name>
</gene>
<keyword evidence="3" id="KW-1185">Reference proteome</keyword>
<protein>
    <submittedName>
        <fullName evidence="2">Uncharacterized protein</fullName>
    </submittedName>
</protein>
<sequence length="26" mass="2893">MRKKKSSVLTQPQVVSKLVPSPRDPS</sequence>
<dbReference type="Proteomes" id="UP000652761">
    <property type="component" value="Unassembled WGS sequence"/>
</dbReference>
<evidence type="ECO:0000313" key="2">
    <source>
        <dbReference type="EMBL" id="MQM23897.1"/>
    </source>
</evidence>
<comment type="caution">
    <text evidence="2">The sequence shown here is derived from an EMBL/GenBank/DDBJ whole genome shotgun (WGS) entry which is preliminary data.</text>
</comment>
<evidence type="ECO:0000256" key="1">
    <source>
        <dbReference type="SAM" id="MobiDB-lite"/>
    </source>
</evidence>
<dbReference type="EMBL" id="NMUH01018504">
    <property type="protein sequence ID" value="MQM23897.1"/>
    <property type="molecule type" value="Genomic_DNA"/>
</dbReference>
<dbReference type="AlphaFoldDB" id="A0A843XYZ3"/>
<proteinExistence type="predicted"/>
<organism evidence="2 3">
    <name type="scientific">Colocasia esculenta</name>
    <name type="common">Wild taro</name>
    <name type="synonym">Arum esculentum</name>
    <dbReference type="NCBI Taxonomy" id="4460"/>
    <lineage>
        <taxon>Eukaryota</taxon>
        <taxon>Viridiplantae</taxon>
        <taxon>Streptophyta</taxon>
        <taxon>Embryophyta</taxon>
        <taxon>Tracheophyta</taxon>
        <taxon>Spermatophyta</taxon>
        <taxon>Magnoliopsida</taxon>
        <taxon>Liliopsida</taxon>
        <taxon>Araceae</taxon>
        <taxon>Aroideae</taxon>
        <taxon>Colocasieae</taxon>
        <taxon>Colocasia</taxon>
    </lineage>
</organism>
<reference evidence="2" key="1">
    <citation type="submission" date="2017-07" db="EMBL/GenBank/DDBJ databases">
        <title>Taro Niue Genome Assembly and Annotation.</title>
        <authorList>
            <person name="Atibalentja N."/>
            <person name="Keating K."/>
            <person name="Fields C.J."/>
        </authorList>
    </citation>
    <scope>NUCLEOTIDE SEQUENCE</scope>
    <source>
        <strain evidence="2">Niue_2</strain>
        <tissue evidence="2">Leaf</tissue>
    </source>
</reference>
<name>A0A843XYZ3_COLES</name>